<dbReference type="Proteomes" id="UP000095255">
    <property type="component" value="Unassembled WGS sequence"/>
</dbReference>
<reference evidence="2 3" key="1">
    <citation type="submission" date="2016-09" db="EMBL/GenBank/DDBJ databases">
        <title>Desulfuribacillus arsenicus sp. nov., an obligately anaerobic, dissimilatory arsenic- and antimonate-reducing bacterium isolated from anoxic sediments.</title>
        <authorList>
            <person name="Abin C.A."/>
            <person name="Hollibaugh J.T."/>
        </authorList>
    </citation>
    <scope>NUCLEOTIDE SEQUENCE [LARGE SCALE GENOMIC DNA]</scope>
    <source>
        <strain evidence="2 3">MLFW-2</strain>
    </source>
</reference>
<name>A0A1E5L5E9_9FIRM</name>
<protein>
    <recommendedName>
        <fullName evidence="1">Metallo-beta-lactamase domain-containing protein</fullName>
    </recommendedName>
</protein>
<proteinExistence type="predicted"/>
<evidence type="ECO:0000259" key="1">
    <source>
        <dbReference type="Pfam" id="PF12706"/>
    </source>
</evidence>
<dbReference type="OrthoDB" id="9800940at2"/>
<dbReference type="PANTHER" id="PTHR42663:SF4">
    <property type="entry name" value="SLL1036 PROTEIN"/>
    <property type="match status" value="1"/>
</dbReference>
<dbReference type="AlphaFoldDB" id="A0A1E5L5E9"/>
<dbReference type="RefSeq" id="WP_069702113.1">
    <property type="nucleotide sequence ID" value="NZ_MJAT01000022.1"/>
</dbReference>
<comment type="caution">
    <text evidence="2">The sequence shown here is derived from an EMBL/GenBank/DDBJ whole genome shotgun (WGS) entry which is preliminary data.</text>
</comment>
<feature type="domain" description="Metallo-beta-lactamase" evidence="1">
    <location>
        <begin position="46"/>
        <end position="266"/>
    </location>
</feature>
<dbReference type="EMBL" id="MJAT01000022">
    <property type="protein sequence ID" value="OEH85288.1"/>
    <property type="molecule type" value="Genomic_DNA"/>
</dbReference>
<evidence type="ECO:0000313" key="2">
    <source>
        <dbReference type="EMBL" id="OEH85288.1"/>
    </source>
</evidence>
<organism evidence="2 3">
    <name type="scientific">Desulfuribacillus stibiiarsenatis</name>
    <dbReference type="NCBI Taxonomy" id="1390249"/>
    <lineage>
        <taxon>Bacteria</taxon>
        <taxon>Bacillati</taxon>
        <taxon>Bacillota</taxon>
        <taxon>Desulfuribacillia</taxon>
        <taxon>Desulfuribacillales</taxon>
        <taxon>Desulfuribacillaceae</taxon>
        <taxon>Desulfuribacillus</taxon>
    </lineage>
</organism>
<evidence type="ECO:0000313" key="3">
    <source>
        <dbReference type="Proteomes" id="UP000095255"/>
    </source>
</evidence>
<dbReference type="STRING" id="1390249.BHU72_04110"/>
<dbReference type="InterPro" id="IPR001279">
    <property type="entry name" value="Metallo-B-lactamas"/>
</dbReference>
<dbReference type="SUPFAM" id="SSF56281">
    <property type="entry name" value="Metallo-hydrolase/oxidoreductase"/>
    <property type="match status" value="1"/>
</dbReference>
<dbReference type="PANTHER" id="PTHR42663">
    <property type="entry name" value="HYDROLASE C777.06C-RELATED-RELATED"/>
    <property type="match status" value="1"/>
</dbReference>
<accession>A0A1E5L5E9</accession>
<gene>
    <name evidence="2" type="ORF">BHU72_04110</name>
</gene>
<dbReference type="Pfam" id="PF12706">
    <property type="entry name" value="Lactamase_B_2"/>
    <property type="match status" value="1"/>
</dbReference>
<dbReference type="CDD" id="cd07715">
    <property type="entry name" value="TaR3-like_MBL-fold"/>
    <property type="match status" value="1"/>
</dbReference>
<sequence length="313" mass="35835">MSNTEHTTDLIQVTFWGVRGSKPTPGKDTMLYGGNTSCIQAQINNRTILFDAGTGIVEFGNQLMRFHKPVERDDELNKHHKSINADVFFSHLHWDHIQGIPFFQPLYSPLNTFRFYGESKNDLSLKEIIEMQMQSPHFPITMRLMKSSISFNEITANQTVDLGDGITVTTFAVNHPNGCLAYKLQYKQYSIVYCTDTEHITGDQEQQFVNFIKDTNLFIYDCHYTNDEYTGVLDGFPKYKWGHSTWEEGVRLSHIANVECLALFHHKENRTDNQQSLIEQAAKKAFSKSIAAREGMTVFIGGDKTEKVVIYHS</sequence>
<dbReference type="Gene3D" id="3.60.15.10">
    <property type="entry name" value="Ribonuclease Z/Hydroxyacylglutathione hydrolase-like"/>
    <property type="match status" value="1"/>
</dbReference>
<dbReference type="InterPro" id="IPR036866">
    <property type="entry name" value="RibonucZ/Hydroxyglut_hydro"/>
</dbReference>
<keyword evidence="3" id="KW-1185">Reference proteome</keyword>